<evidence type="ECO:0000313" key="6">
    <source>
        <dbReference type="Proteomes" id="UP000541444"/>
    </source>
</evidence>
<evidence type="ECO:0000256" key="3">
    <source>
        <dbReference type="SAM" id="Phobius"/>
    </source>
</evidence>
<evidence type="ECO:0000313" key="5">
    <source>
        <dbReference type="EMBL" id="KAF6144955.1"/>
    </source>
</evidence>
<dbReference type="GO" id="GO:0009055">
    <property type="term" value="F:electron transfer activity"/>
    <property type="evidence" value="ECO:0007669"/>
    <property type="project" value="InterPro"/>
</dbReference>
<proteinExistence type="predicted"/>
<dbReference type="CDD" id="cd04216">
    <property type="entry name" value="Phytocyanin"/>
    <property type="match status" value="1"/>
</dbReference>
<dbReference type="PROSITE" id="PS51485">
    <property type="entry name" value="PHYTOCYANIN"/>
    <property type="match status" value="1"/>
</dbReference>
<dbReference type="InterPro" id="IPR039391">
    <property type="entry name" value="Phytocyanin-like"/>
</dbReference>
<dbReference type="Gene3D" id="2.60.40.420">
    <property type="entry name" value="Cupredoxins - blue copper proteins"/>
    <property type="match status" value="1"/>
</dbReference>
<dbReference type="PANTHER" id="PTHR33021:SF31">
    <property type="entry name" value="OS02G0720100 PROTEIN"/>
    <property type="match status" value="1"/>
</dbReference>
<feature type="non-terminal residue" evidence="5">
    <location>
        <position position="1"/>
    </location>
</feature>
<gene>
    <name evidence="5" type="ORF">GIB67_013306</name>
</gene>
<keyword evidence="2" id="KW-0325">Glycoprotein</keyword>
<dbReference type="SUPFAM" id="SSF49503">
    <property type="entry name" value="Cupredoxins"/>
    <property type="match status" value="1"/>
</dbReference>
<dbReference type="PANTHER" id="PTHR33021">
    <property type="entry name" value="BLUE COPPER PROTEIN"/>
    <property type="match status" value="1"/>
</dbReference>
<dbReference type="GO" id="GO:0005886">
    <property type="term" value="C:plasma membrane"/>
    <property type="evidence" value="ECO:0007669"/>
    <property type="project" value="TreeGrafter"/>
</dbReference>
<dbReference type="InterPro" id="IPR003245">
    <property type="entry name" value="Phytocyanin_dom"/>
</dbReference>
<keyword evidence="1" id="KW-1015">Disulfide bond</keyword>
<dbReference type="OrthoDB" id="1896188at2759"/>
<reference evidence="5 6" key="1">
    <citation type="journal article" date="2020" name="IScience">
        <title>Genome Sequencing of the Endangered Kingdonia uniflora (Circaeasteraceae, Ranunculales) Reveals Potential Mechanisms of Evolutionary Specialization.</title>
        <authorList>
            <person name="Sun Y."/>
            <person name="Deng T."/>
            <person name="Zhang A."/>
            <person name="Moore M.J."/>
            <person name="Landis J.B."/>
            <person name="Lin N."/>
            <person name="Zhang H."/>
            <person name="Zhang X."/>
            <person name="Huang J."/>
            <person name="Zhang X."/>
            <person name="Sun H."/>
            <person name="Wang H."/>
        </authorList>
    </citation>
    <scope>NUCLEOTIDE SEQUENCE [LARGE SCALE GENOMIC DNA]</scope>
    <source>
        <strain evidence="5">TB1705</strain>
        <tissue evidence="5">Leaf</tissue>
    </source>
</reference>
<evidence type="ECO:0000256" key="2">
    <source>
        <dbReference type="ARBA" id="ARBA00023180"/>
    </source>
</evidence>
<keyword evidence="6" id="KW-1185">Reference proteome</keyword>
<feature type="domain" description="Phytocyanin" evidence="4">
    <location>
        <begin position="55"/>
        <end position="155"/>
    </location>
</feature>
<feature type="transmembrane region" description="Helical" evidence="3">
    <location>
        <begin position="30"/>
        <end position="51"/>
    </location>
</feature>
<dbReference type="Pfam" id="PF02298">
    <property type="entry name" value="Cu_bind_like"/>
    <property type="match status" value="1"/>
</dbReference>
<organism evidence="5 6">
    <name type="scientific">Kingdonia uniflora</name>
    <dbReference type="NCBI Taxonomy" id="39325"/>
    <lineage>
        <taxon>Eukaryota</taxon>
        <taxon>Viridiplantae</taxon>
        <taxon>Streptophyta</taxon>
        <taxon>Embryophyta</taxon>
        <taxon>Tracheophyta</taxon>
        <taxon>Spermatophyta</taxon>
        <taxon>Magnoliopsida</taxon>
        <taxon>Ranunculales</taxon>
        <taxon>Circaeasteraceae</taxon>
        <taxon>Kingdonia</taxon>
    </lineage>
</organism>
<dbReference type="Proteomes" id="UP000541444">
    <property type="component" value="Unassembled WGS sequence"/>
</dbReference>
<comment type="caution">
    <text evidence="5">The sequence shown here is derived from an EMBL/GenBank/DDBJ whole genome shotgun (WGS) entry which is preliminary data.</text>
</comment>
<evidence type="ECO:0000259" key="4">
    <source>
        <dbReference type="PROSITE" id="PS51485"/>
    </source>
</evidence>
<dbReference type="AlphaFoldDB" id="A0A7J7LQL3"/>
<sequence>VNLRKTVKDTIVILTETYHSLLKEREMGRYLMVVVALIITVLSVSLGGPLVEATTHHVVGGDPGWALSSNIALWSSDKDFAVGDTIWFTYSAAQDSITEVGSKEEFESCDLSNPIKMYTDGVDRVKLDGKGPRYFTSARPEDCKNGLKLHIVVQSESEIAMKKPVMVEVLAAGPTPSGAVSVQSESTLLFVGLLGMLYYIGV</sequence>
<dbReference type="FunFam" id="2.60.40.420:FF:000034">
    <property type="entry name" value="Cupredoxin superfamily protein"/>
    <property type="match status" value="1"/>
</dbReference>
<dbReference type="InterPro" id="IPR008972">
    <property type="entry name" value="Cupredoxin"/>
</dbReference>
<dbReference type="EMBL" id="JACGCM010002086">
    <property type="protein sequence ID" value="KAF6144955.1"/>
    <property type="molecule type" value="Genomic_DNA"/>
</dbReference>
<keyword evidence="3" id="KW-0472">Membrane</keyword>
<accession>A0A7J7LQL3</accession>
<keyword evidence="3" id="KW-0812">Transmembrane</keyword>
<name>A0A7J7LQL3_9MAGN</name>
<evidence type="ECO:0000256" key="1">
    <source>
        <dbReference type="ARBA" id="ARBA00023157"/>
    </source>
</evidence>
<keyword evidence="3" id="KW-1133">Transmembrane helix</keyword>
<protein>
    <recommendedName>
        <fullName evidence="4">Phytocyanin domain-containing protein</fullName>
    </recommendedName>
</protein>